<keyword evidence="6" id="KW-0808">Transferase</keyword>
<dbReference type="Gene3D" id="3.10.10.10">
    <property type="entry name" value="HIV Type 1 Reverse Transcriptase, subunit A, domain 1"/>
    <property type="match status" value="1"/>
</dbReference>
<dbReference type="CDD" id="cd00303">
    <property type="entry name" value="retropepsin_like"/>
    <property type="match status" value="1"/>
</dbReference>
<dbReference type="FunFam" id="3.30.70.270:FF:000026">
    <property type="entry name" value="Transposon Ty3-G Gag-Pol polyprotein"/>
    <property type="match status" value="1"/>
</dbReference>
<dbReference type="PROSITE" id="PS00598">
    <property type="entry name" value="CHROMO_1"/>
    <property type="match status" value="1"/>
</dbReference>
<dbReference type="Gene3D" id="2.40.50.40">
    <property type="match status" value="1"/>
</dbReference>
<evidence type="ECO:0000256" key="3">
    <source>
        <dbReference type="ARBA" id="ARBA00011353"/>
    </source>
</evidence>
<evidence type="ECO:0000256" key="23">
    <source>
        <dbReference type="SAM" id="MobiDB-lite"/>
    </source>
</evidence>
<dbReference type="SUPFAM" id="SSF56672">
    <property type="entry name" value="DNA/RNA polymerases"/>
    <property type="match status" value="1"/>
</dbReference>
<dbReference type="Pfam" id="PF24626">
    <property type="entry name" value="SH3_Tf2-1"/>
    <property type="match status" value="1"/>
</dbReference>
<dbReference type="GO" id="GO:0008270">
    <property type="term" value="F:zinc ion binding"/>
    <property type="evidence" value="ECO:0007669"/>
    <property type="project" value="UniProtKB-KW"/>
</dbReference>
<dbReference type="Pfam" id="PF17921">
    <property type="entry name" value="Integrase_H2C2"/>
    <property type="match status" value="1"/>
</dbReference>
<feature type="domain" description="Integrase catalytic" evidence="27">
    <location>
        <begin position="1496"/>
        <end position="1663"/>
    </location>
</feature>
<dbReference type="GO" id="GO:0005634">
    <property type="term" value="C:nucleus"/>
    <property type="evidence" value="ECO:0007669"/>
    <property type="project" value="UniProtKB-SubCell"/>
</dbReference>
<dbReference type="CDD" id="cd09274">
    <property type="entry name" value="RNase_HI_RT_Ty3"/>
    <property type="match status" value="1"/>
</dbReference>
<evidence type="ECO:0000256" key="13">
    <source>
        <dbReference type="ARBA" id="ARBA00022842"/>
    </source>
</evidence>
<dbReference type="Pfam" id="PF00078">
    <property type="entry name" value="RVT_1"/>
    <property type="match status" value="1"/>
</dbReference>
<dbReference type="GO" id="GO:0003677">
    <property type="term" value="F:DNA binding"/>
    <property type="evidence" value="ECO:0007669"/>
    <property type="project" value="UniProtKB-KW"/>
</dbReference>
<dbReference type="Pfam" id="PF00098">
    <property type="entry name" value="zf-CCHC"/>
    <property type="match status" value="1"/>
</dbReference>
<dbReference type="Pfam" id="PF17917">
    <property type="entry name" value="RT_RNaseH"/>
    <property type="match status" value="1"/>
</dbReference>
<keyword evidence="22" id="KW-0863">Zinc-finger</keyword>
<keyword evidence="20" id="KW-0233">DNA recombination</keyword>
<keyword evidence="22" id="KW-0862">Zinc</keyword>
<comment type="subcellular location">
    <subcellularLocation>
        <location evidence="2">Mitochondrion</location>
    </subcellularLocation>
    <subcellularLocation>
        <location evidence="1">Nucleus</location>
    </subcellularLocation>
</comment>
<evidence type="ECO:0000256" key="16">
    <source>
        <dbReference type="ARBA" id="ARBA00022918"/>
    </source>
</evidence>
<evidence type="ECO:0000256" key="5">
    <source>
        <dbReference type="ARBA" id="ARBA00022670"/>
    </source>
</evidence>
<keyword evidence="17" id="KW-0239">DNA-directed DNA polymerase</keyword>
<keyword evidence="7" id="KW-0548">Nucleotidyltransferase</keyword>
<dbReference type="EC" id="2.7.7.49" evidence="4"/>
<evidence type="ECO:0000256" key="12">
    <source>
        <dbReference type="ARBA" id="ARBA00022801"/>
    </source>
</evidence>
<comment type="caution">
    <text evidence="28">The sequence shown here is derived from an EMBL/GenBank/DDBJ whole genome shotgun (WGS) entry which is preliminary data.</text>
</comment>
<keyword evidence="5" id="KW-0645">Protease</keyword>
<dbReference type="InterPro" id="IPR021109">
    <property type="entry name" value="Peptidase_aspartic_dom_sf"/>
</dbReference>
<dbReference type="InterPro" id="IPR036875">
    <property type="entry name" value="Znf_CCHC_sf"/>
</dbReference>
<name>A0A4T0VDK8_9PEZI</name>
<dbReference type="SUPFAM" id="SSF54160">
    <property type="entry name" value="Chromo domain-like"/>
    <property type="match status" value="1"/>
</dbReference>
<dbReference type="CDD" id="cd00024">
    <property type="entry name" value="CD_CSD"/>
    <property type="match status" value="1"/>
</dbReference>
<feature type="domain" description="CCHC-type" evidence="25">
    <location>
        <begin position="360"/>
        <end position="375"/>
    </location>
</feature>
<dbReference type="PROSITE" id="PS50994">
    <property type="entry name" value="INTEGRASE"/>
    <property type="match status" value="1"/>
</dbReference>
<dbReference type="SUPFAM" id="SSF57756">
    <property type="entry name" value="Retrovirus zinc finger-like domains"/>
    <property type="match status" value="1"/>
</dbReference>
<evidence type="ECO:0000259" key="26">
    <source>
        <dbReference type="PROSITE" id="PS50878"/>
    </source>
</evidence>
<dbReference type="PROSITE" id="PS50013">
    <property type="entry name" value="CHROMO_2"/>
    <property type="match status" value="1"/>
</dbReference>
<dbReference type="Pfam" id="PF03732">
    <property type="entry name" value="Retrotrans_gag"/>
    <property type="match status" value="1"/>
</dbReference>
<dbReference type="OrthoDB" id="4851248at2759"/>
<evidence type="ECO:0000256" key="14">
    <source>
        <dbReference type="ARBA" id="ARBA00022884"/>
    </source>
</evidence>
<dbReference type="Proteomes" id="UP000305883">
    <property type="component" value="Unassembled WGS sequence"/>
</dbReference>
<dbReference type="GO" id="GO:0003964">
    <property type="term" value="F:RNA-directed DNA polymerase activity"/>
    <property type="evidence" value="ECO:0007669"/>
    <property type="project" value="UniProtKB-KW"/>
</dbReference>
<dbReference type="Pfam" id="PF00385">
    <property type="entry name" value="Chromo"/>
    <property type="match status" value="1"/>
</dbReference>
<feature type="domain" description="Reverse transcriptase" evidence="26">
    <location>
        <begin position="992"/>
        <end position="1171"/>
    </location>
</feature>
<evidence type="ECO:0000256" key="18">
    <source>
        <dbReference type="ARBA" id="ARBA00023125"/>
    </source>
</evidence>
<feature type="compositionally biased region" description="Low complexity" evidence="23">
    <location>
        <begin position="309"/>
        <end position="325"/>
    </location>
</feature>
<keyword evidence="10" id="KW-0064">Aspartyl protease</keyword>
<dbReference type="InterPro" id="IPR043128">
    <property type="entry name" value="Rev_trsase/Diguanyl_cyclase"/>
</dbReference>
<evidence type="ECO:0000256" key="6">
    <source>
        <dbReference type="ARBA" id="ARBA00022679"/>
    </source>
</evidence>
<dbReference type="InterPro" id="IPR023779">
    <property type="entry name" value="Chromodomain_CS"/>
</dbReference>
<keyword evidence="19" id="KW-0496">Mitochondrion</keyword>
<dbReference type="Gene3D" id="2.40.70.10">
    <property type="entry name" value="Acid Proteases"/>
    <property type="match status" value="1"/>
</dbReference>
<dbReference type="GO" id="GO:0004519">
    <property type="term" value="F:endonuclease activity"/>
    <property type="evidence" value="ECO:0007669"/>
    <property type="project" value="UniProtKB-KW"/>
</dbReference>
<dbReference type="EMBL" id="MWPZ01000013">
    <property type="protein sequence ID" value="TIC89871.1"/>
    <property type="molecule type" value="Genomic_DNA"/>
</dbReference>
<keyword evidence="11" id="KW-0255">Endonuclease</keyword>
<dbReference type="InterPro" id="IPR000477">
    <property type="entry name" value="RT_dom"/>
</dbReference>
<feature type="region of interest" description="Disordered" evidence="23">
    <location>
        <begin position="1836"/>
        <end position="1883"/>
    </location>
</feature>
<keyword evidence="9" id="KW-0479">Metal-binding</keyword>
<evidence type="ECO:0000313" key="28">
    <source>
        <dbReference type="EMBL" id="TIC89871.1"/>
    </source>
</evidence>
<dbReference type="GO" id="GO:0003723">
    <property type="term" value="F:RNA binding"/>
    <property type="evidence" value="ECO:0007669"/>
    <property type="project" value="UniProtKB-KW"/>
</dbReference>
<dbReference type="InterPro" id="IPR041373">
    <property type="entry name" value="RT_RNaseH"/>
</dbReference>
<proteinExistence type="predicted"/>
<evidence type="ECO:0000256" key="4">
    <source>
        <dbReference type="ARBA" id="ARBA00012493"/>
    </source>
</evidence>
<dbReference type="SMART" id="SM00343">
    <property type="entry name" value="ZnF_C2HC"/>
    <property type="match status" value="1"/>
</dbReference>
<keyword evidence="16" id="KW-0695">RNA-directed DNA polymerase</keyword>
<dbReference type="Gene3D" id="1.10.340.70">
    <property type="match status" value="1"/>
</dbReference>
<evidence type="ECO:0000259" key="25">
    <source>
        <dbReference type="PROSITE" id="PS50158"/>
    </source>
</evidence>
<feature type="compositionally biased region" description="Low complexity" evidence="23">
    <location>
        <begin position="1"/>
        <end position="12"/>
    </location>
</feature>
<feature type="region of interest" description="Disordered" evidence="23">
    <location>
        <begin position="1"/>
        <end position="45"/>
    </location>
</feature>
<feature type="compositionally biased region" description="Polar residues" evidence="23">
    <location>
        <begin position="1858"/>
        <end position="1868"/>
    </location>
</feature>
<dbReference type="InterPro" id="IPR056924">
    <property type="entry name" value="SH3_Tf2-1"/>
</dbReference>
<keyword evidence="8" id="KW-0540">Nuclease</keyword>
<keyword evidence="21" id="KW-0539">Nucleus</keyword>
<keyword evidence="14" id="KW-0694">RNA-binding</keyword>
<dbReference type="SUPFAM" id="SSF53098">
    <property type="entry name" value="Ribonuclease H-like"/>
    <property type="match status" value="1"/>
</dbReference>
<dbReference type="CDD" id="cd01647">
    <property type="entry name" value="RT_LTR"/>
    <property type="match status" value="1"/>
</dbReference>
<feature type="domain" description="Chromo" evidence="24">
    <location>
        <begin position="1800"/>
        <end position="1859"/>
    </location>
</feature>
<evidence type="ECO:0000256" key="17">
    <source>
        <dbReference type="ARBA" id="ARBA00022932"/>
    </source>
</evidence>
<evidence type="ECO:0000256" key="2">
    <source>
        <dbReference type="ARBA" id="ARBA00004173"/>
    </source>
</evidence>
<evidence type="ECO:0000259" key="24">
    <source>
        <dbReference type="PROSITE" id="PS50013"/>
    </source>
</evidence>
<dbReference type="GO" id="GO:0006508">
    <property type="term" value="P:proteolysis"/>
    <property type="evidence" value="ECO:0007669"/>
    <property type="project" value="UniProtKB-KW"/>
</dbReference>
<dbReference type="GO" id="GO:0004190">
    <property type="term" value="F:aspartic-type endopeptidase activity"/>
    <property type="evidence" value="ECO:0007669"/>
    <property type="project" value="UniProtKB-KW"/>
</dbReference>
<evidence type="ECO:0000256" key="15">
    <source>
        <dbReference type="ARBA" id="ARBA00022908"/>
    </source>
</evidence>
<dbReference type="InterPro" id="IPR043502">
    <property type="entry name" value="DNA/RNA_pol_sf"/>
</dbReference>
<dbReference type="InterPro" id="IPR050951">
    <property type="entry name" value="Retrovirus_Pol_polyprotein"/>
</dbReference>
<dbReference type="GO" id="GO:0006338">
    <property type="term" value="P:chromatin remodeling"/>
    <property type="evidence" value="ECO:0007669"/>
    <property type="project" value="UniProtKB-ARBA"/>
</dbReference>
<dbReference type="InterPro" id="IPR023780">
    <property type="entry name" value="Chromo_domain"/>
</dbReference>
<sequence>MAPVTTPTPSSSASKGKAVTPPQPKSLDEEMKNAESSSDEDDNAELTRQLKRANKDIAKMQTMFNENAAAMEELQKHARRAIALEEEVRTLRAAANIITTPMDGRDKLKLNSPGTFDGTPGQLKGFLIQIRTYQEFHQSNFRNETERIIHASTFLRGRALSWFEPYMEDLLDNTTLEHCKNETQDIFGSFQGFEHALKSLFQDPDEKRQAERDLSNLRQTKSATHYAAEFRRICARLDYTDDTRIFMFYQGLKEEVKDELAKIDRPDDFLQYVEKAIQIDTRLYERRREKGENRRPQANTSKRYNPGPRQQNNYNSNWRNNQQRNSGPSTAYGHHAGPMDVSVAHKNKPTTRRDPKSGVCFNCEKPGHIARDCRQPKRLQNRPLPEDTKKANIARKEVPHEQLSWTACYSDSCLTHQDGKEQAGWYPREPKNKTVAVSRKSKHGDVQIMEKRNQQLITKLIQARDTAQAQLSSPNMPETLQAIKARLQQRIQAQGNYQRQLALEEDLAGSVQEELNIRERTPQETIEVLGERTSSEYTSDSGESLDEFLPPSKMERRAAEQLLELRRTRSSTRSKSPNLKIKQEMRQRLRNLDPYDRTKLQEYEIDEGNDIDSDEPLASQTYLDTNRTQINQRPNVDKTHNNQEIRFYGTEDVDVNNRPEVQVQEKPLFGDDKLLELAHKRHYRIFWADCIYDECKTHLRSKEEYAFFPRRQGREPIPRAYQDSELNTWEVKEYLTKWLCFQPSPKHPMPCVNHITKHWEDDRHLFLEAIIDGQPTQVMIDSGAQANFMSPRLINQRQIAWRLKDEPYALQNVEGETVEYDGGTISKETAQLSMVIHGRQEQLIFDITKIGQLDVILGVPWLRKHDPDISWKANQLRWRDSATEARCMPQPPGEHRRQRYVAYVKRIEPMKDERFESFINDQREEERLSPIPAEYRSYKKLFAEELETGLPEHGPWDHEIPIKEGEHPKFHKLYGLNENQREELDKYIDENLRKGYIRPSTSPAGYPILFVPKKNGKLRLCVDYRQLNDITIKNSYPLPLITELRDLLHGAKWFTALDLKGAYNLIRIKEGEEWKTCFRTRRGNYEYLVMPFGLTNAPASFQTMINHVLREYLDVFVVVYLDDILIFSPTLEIHKEHVHKVLQKLQEAKLLVEPEKSVFHSQRVDYLGFTITPGEIRMDDKKIAAVKDWPRPQNVKDIQSFLGFVNFYRRFLKGYSGKINPLIKLTRKDTTFEWTNEQDKAFEDIKQQVLSEPVLMIPDPRKPFELETDASDYAIGGQLGQRDEEGRLHPCGFFSKKLSGPELNYQIHDKELMAIIEAFREWKPQLSGTKHEVKVYTDHKNLAHFTTSKALNKRQIRWSEFLSEFNFRIIYVKGTENGRADALSRRPDHETPVPDETLVILKQDDKGDLVPAQKLIMIGTRVNTSTTGRMTPEQIREIHSARAHGHQGVTKTFKRIRQHYDKRVTRAEVASAIKDCEMCKKSKNSPHKPYGQLQPLPIPPEAWHSISLDFIVKLPKSREPLTKTWYDSILVIIDRLTKYAYFIPYLESSTAEDLAYTFLKYIISNHGLPKEIVSDRDKLFTSKFWKSLISQLGADHKLSTAFHPQTDGQTERINQILEQYLRCYVNYDQDNWVPLLPMAQFAYNSAIGESTLHSPFYLNYGFQPTAYGQPRQGPRALKAVADYNKLRELQKNISNDLEFVRARMKKYSDPSRMTGPSFEEGDSAYLIRRNIKTKRPSDKLDYKKLGPFEIIQKISDVNFKLKLPDTMKVHPVFHIALLEPAPRGSHTEDCIIVETHEPEYEVERIIDHRNENGHDEYLIKWKGYGHEDNSWEPVKNLQHSQQALQQYHEKDSRDLAPQNLTPHPENSSRTPRRHPRRRDPAQL</sequence>
<dbReference type="SUPFAM" id="SSF50630">
    <property type="entry name" value="Acid proteases"/>
    <property type="match status" value="1"/>
</dbReference>
<dbReference type="InterPro" id="IPR001584">
    <property type="entry name" value="Integrase_cat-core"/>
</dbReference>
<evidence type="ECO:0000256" key="22">
    <source>
        <dbReference type="PROSITE-ProRule" id="PRU00047"/>
    </source>
</evidence>
<dbReference type="GO" id="GO:0006310">
    <property type="term" value="P:DNA recombination"/>
    <property type="evidence" value="ECO:0007669"/>
    <property type="project" value="UniProtKB-KW"/>
</dbReference>
<gene>
    <name evidence="28" type="ORF">CH35J_012473</name>
</gene>
<evidence type="ECO:0000256" key="20">
    <source>
        <dbReference type="ARBA" id="ARBA00023172"/>
    </source>
</evidence>
<dbReference type="PANTHER" id="PTHR37984:SF5">
    <property type="entry name" value="PROTEIN NYNRIN-LIKE"/>
    <property type="match status" value="1"/>
</dbReference>
<dbReference type="GO" id="GO:0005739">
    <property type="term" value="C:mitochondrion"/>
    <property type="evidence" value="ECO:0007669"/>
    <property type="project" value="UniProtKB-SubCell"/>
</dbReference>
<evidence type="ECO:0000256" key="1">
    <source>
        <dbReference type="ARBA" id="ARBA00004123"/>
    </source>
</evidence>
<evidence type="ECO:0000313" key="29">
    <source>
        <dbReference type="Proteomes" id="UP000305883"/>
    </source>
</evidence>
<dbReference type="Pfam" id="PF08284">
    <property type="entry name" value="RVP_2"/>
    <property type="match status" value="1"/>
</dbReference>
<dbReference type="InterPro" id="IPR041588">
    <property type="entry name" value="Integrase_H2C2"/>
</dbReference>
<evidence type="ECO:0000259" key="27">
    <source>
        <dbReference type="PROSITE" id="PS50994"/>
    </source>
</evidence>
<dbReference type="Gene3D" id="3.30.70.270">
    <property type="match status" value="2"/>
</dbReference>
<reference evidence="28 29" key="1">
    <citation type="journal article" date="2019" name="Genome Biol. Evol.">
        <title>Genomic Plasticity Mediated by Transposable Elements in the Plant Pathogenic Fungus Colletotrichum higginsianum.</title>
        <authorList>
            <person name="Tsushima A."/>
            <person name="Gan P."/>
            <person name="Kumakura N."/>
            <person name="Narusaka M."/>
            <person name="Takano Y."/>
            <person name="Narusaka Y."/>
            <person name="Shirasu K."/>
        </authorList>
    </citation>
    <scope>NUCLEOTIDE SEQUENCE [LARGE SCALE GENOMIC DNA]</scope>
    <source>
        <strain evidence="28 29">MAFF305635-RFP</strain>
    </source>
</reference>
<dbReference type="PROSITE" id="PS50878">
    <property type="entry name" value="RT_POL"/>
    <property type="match status" value="1"/>
</dbReference>
<dbReference type="InterPro" id="IPR000953">
    <property type="entry name" value="Chromo/chromo_shadow_dom"/>
</dbReference>
<evidence type="ECO:0000256" key="7">
    <source>
        <dbReference type="ARBA" id="ARBA00022695"/>
    </source>
</evidence>
<comment type="subunit">
    <text evidence="3">Component of the NuA4 histone acetyltransferase complex.</text>
</comment>
<keyword evidence="12" id="KW-0378">Hydrolase</keyword>
<feature type="region of interest" description="Disordered" evidence="23">
    <location>
        <begin position="287"/>
        <end position="359"/>
    </location>
</feature>
<organism evidence="28 29">
    <name type="scientific">Colletotrichum higginsianum</name>
    <dbReference type="NCBI Taxonomy" id="80884"/>
    <lineage>
        <taxon>Eukaryota</taxon>
        <taxon>Fungi</taxon>
        <taxon>Dikarya</taxon>
        <taxon>Ascomycota</taxon>
        <taxon>Pezizomycotina</taxon>
        <taxon>Sordariomycetes</taxon>
        <taxon>Hypocreomycetidae</taxon>
        <taxon>Glomerellales</taxon>
        <taxon>Glomerellaceae</taxon>
        <taxon>Colletotrichum</taxon>
        <taxon>Colletotrichum destructivum species complex</taxon>
    </lineage>
</organism>
<dbReference type="SMART" id="SM00298">
    <property type="entry name" value="CHROMO"/>
    <property type="match status" value="1"/>
</dbReference>
<dbReference type="Gene3D" id="4.10.60.10">
    <property type="entry name" value="Zinc finger, CCHC-type"/>
    <property type="match status" value="1"/>
</dbReference>
<evidence type="ECO:0000256" key="8">
    <source>
        <dbReference type="ARBA" id="ARBA00022722"/>
    </source>
</evidence>
<keyword evidence="15" id="KW-0229">DNA integration</keyword>
<dbReference type="InterPro" id="IPR012337">
    <property type="entry name" value="RNaseH-like_sf"/>
</dbReference>
<dbReference type="Gene3D" id="3.30.420.10">
    <property type="entry name" value="Ribonuclease H-like superfamily/Ribonuclease H"/>
    <property type="match status" value="2"/>
</dbReference>
<dbReference type="GO" id="GO:0015074">
    <property type="term" value="P:DNA integration"/>
    <property type="evidence" value="ECO:0007669"/>
    <property type="project" value="UniProtKB-KW"/>
</dbReference>
<accession>A0A4T0VDK8</accession>
<dbReference type="InterPro" id="IPR001878">
    <property type="entry name" value="Znf_CCHC"/>
</dbReference>
<keyword evidence="13" id="KW-0460">Magnesium</keyword>
<evidence type="ECO:0000256" key="10">
    <source>
        <dbReference type="ARBA" id="ARBA00022750"/>
    </source>
</evidence>
<protein>
    <recommendedName>
        <fullName evidence="4">RNA-directed DNA polymerase</fullName>
        <ecNumber evidence="4">2.7.7.49</ecNumber>
    </recommendedName>
</protein>
<dbReference type="PROSITE" id="PS50158">
    <property type="entry name" value="ZF_CCHC"/>
    <property type="match status" value="1"/>
</dbReference>
<evidence type="ECO:0000256" key="9">
    <source>
        <dbReference type="ARBA" id="ARBA00022723"/>
    </source>
</evidence>
<dbReference type="PANTHER" id="PTHR37984">
    <property type="entry name" value="PROTEIN CBG26694"/>
    <property type="match status" value="1"/>
</dbReference>
<evidence type="ECO:0000256" key="11">
    <source>
        <dbReference type="ARBA" id="ARBA00022759"/>
    </source>
</evidence>
<dbReference type="InterPro" id="IPR036397">
    <property type="entry name" value="RNaseH_sf"/>
</dbReference>
<dbReference type="InterPro" id="IPR016197">
    <property type="entry name" value="Chromo-like_dom_sf"/>
</dbReference>
<dbReference type="InterPro" id="IPR005162">
    <property type="entry name" value="Retrotrans_gag_dom"/>
</dbReference>
<keyword evidence="18" id="KW-0238">DNA-binding</keyword>
<evidence type="ECO:0000256" key="21">
    <source>
        <dbReference type="ARBA" id="ARBA00023242"/>
    </source>
</evidence>
<dbReference type="GO" id="GO:0003887">
    <property type="term" value="F:DNA-directed DNA polymerase activity"/>
    <property type="evidence" value="ECO:0007669"/>
    <property type="project" value="UniProtKB-KW"/>
</dbReference>
<evidence type="ECO:0000256" key="19">
    <source>
        <dbReference type="ARBA" id="ARBA00023128"/>
    </source>
</evidence>